<comment type="caution">
    <text evidence="6">The sequence shown here is derived from an EMBL/GenBank/DDBJ whole genome shotgun (WGS) entry which is preliminary data.</text>
</comment>
<accession>A0ABT4ZAK6</accession>
<dbReference type="PROSITE" id="PS50011">
    <property type="entry name" value="PROTEIN_KINASE_DOM"/>
    <property type="match status" value="1"/>
</dbReference>
<dbReference type="PANTHER" id="PTHR43289">
    <property type="entry name" value="MITOGEN-ACTIVATED PROTEIN KINASE KINASE KINASE 20-RELATED"/>
    <property type="match status" value="1"/>
</dbReference>
<evidence type="ECO:0000256" key="4">
    <source>
        <dbReference type="ARBA" id="ARBA00022840"/>
    </source>
</evidence>
<dbReference type="InterPro" id="IPR011009">
    <property type="entry name" value="Kinase-like_dom_sf"/>
</dbReference>
<organism evidence="6 7">
    <name type="scientific">Halorubrum ezzemoulense</name>
    <name type="common">Halorubrum chaoviator</name>
    <dbReference type="NCBI Taxonomy" id="337243"/>
    <lineage>
        <taxon>Archaea</taxon>
        <taxon>Methanobacteriati</taxon>
        <taxon>Methanobacteriota</taxon>
        <taxon>Stenosarchaea group</taxon>
        <taxon>Halobacteria</taxon>
        <taxon>Halobacteriales</taxon>
        <taxon>Haloferacaceae</taxon>
        <taxon>Halorubrum</taxon>
    </lineage>
</organism>
<dbReference type="GO" id="GO:0016301">
    <property type="term" value="F:kinase activity"/>
    <property type="evidence" value="ECO:0007669"/>
    <property type="project" value="UniProtKB-KW"/>
</dbReference>
<evidence type="ECO:0000259" key="5">
    <source>
        <dbReference type="PROSITE" id="PS50011"/>
    </source>
</evidence>
<dbReference type="CDD" id="cd14014">
    <property type="entry name" value="STKc_PknB_like"/>
    <property type="match status" value="1"/>
</dbReference>
<feature type="non-terminal residue" evidence="6">
    <location>
        <position position="1"/>
    </location>
</feature>
<keyword evidence="1" id="KW-0808">Transferase</keyword>
<dbReference type="EMBL" id="JAQLUK010000222">
    <property type="protein sequence ID" value="MDB2294596.1"/>
    <property type="molecule type" value="Genomic_DNA"/>
</dbReference>
<evidence type="ECO:0000313" key="7">
    <source>
        <dbReference type="Proteomes" id="UP001210528"/>
    </source>
</evidence>
<name>A0ABT4ZAK6_HALEZ</name>
<proteinExistence type="predicted"/>
<feature type="domain" description="Protein kinase" evidence="5">
    <location>
        <begin position="1"/>
        <end position="225"/>
    </location>
</feature>
<dbReference type="Gene3D" id="1.10.510.10">
    <property type="entry name" value="Transferase(Phosphotransferase) domain 1"/>
    <property type="match status" value="1"/>
</dbReference>
<dbReference type="Pfam" id="PF00069">
    <property type="entry name" value="Pkinase"/>
    <property type="match status" value="1"/>
</dbReference>
<keyword evidence="2" id="KW-0547">Nucleotide-binding</keyword>
<evidence type="ECO:0000256" key="2">
    <source>
        <dbReference type="ARBA" id="ARBA00022741"/>
    </source>
</evidence>
<keyword evidence="4" id="KW-0067">ATP-binding</keyword>
<dbReference type="Proteomes" id="UP001210528">
    <property type="component" value="Unassembled WGS sequence"/>
</dbReference>
<reference evidence="6 7" key="1">
    <citation type="submission" date="2023-01" db="EMBL/GenBank/DDBJ databases">
        <title>Halorubrum ezzemoulense from Santa Pola, Spain.</title>
        <authorList>
            <person name="Feng Y."/>
            <person name="Louyakis A.S."/>
            <person name="Gogarten J.P."/>
        </authorList>
    </citation>
    <scope>NUCLEOTIDE SEQUENCE [LARGE SCALE GENOMIC DNA]</scope>
    <source>
        <strain evidence="6 7">AMM015</strain>
    </source>
</reference>
<dbReference type="SUPFAM" id="SSF56112">
    <property type="entry name" value="Protein kinase-like (PK-like)"/>
    <property type="match status" value="1"/>
</dbReference>
<keyword evidence="3 6" id="KW-0418">Kinase</keyword>
<dbReference type="RefSeq" id="WP_271970934.1">
    <property type="nucleotide sequence ID" value="NZ_JAQLUK010000222.1"/>
</dbReference>
<sequence>TKEKINRFIKEAELWAQCADHPHVVSVIDWGHVPRPWIAMEHLTGGDLRDRIHDADGGLPLHESLWIATVLAETLADVHHLGVRHLDLQARNIVFAATPEDVWMFPKIGDWGAAKAQRTQEKGPSVLNPRYAAPEQFESNRVLDHRTDIYQLGVVIYELLTGQVPTVNGATGKSIADRSLPVPPSELRSELPASVDEVVQTALDPLASNRYSRAIYLYDALDEIVED</sequence>
<keyword evidence="7" id="KW-1185">Reference proteome</keyword>
<evidence type="ECO:0000256" key="1">
    <source>
        <dbReference type="ARBA" id="ARBA00022679"/>
    </source>
</evidence>
<dbReference type="InterPro" id="IPR000719">
    <property type="entry name" value="Prot_kinase_dom"/>
</dbReference>
<protein>
    <submittedName>
        <fullName evidence="6">Serine/threonine-protein kinase</fullName>
    </submittedName>
</protein>
<evidence type="ECO:0000313" key="6">
    <source>
        <dbReference type="EMBL" id="MDB2294596.1"/>
    </source>
</evidence>
<dbReference type="PANTHER" id="PTHR43289:SF6">
    <property type="entry name" value="SERINE_THREONINE-PROTEIN KINASE NEKL-3"/>
    <property type="match status" value="1"/>
</dbReference>
<gene>
    <name evidence="6" type="ORF">PM085_20590</name>
</gene>
<evidence type="ECO:0000256" key="3">
    <source>
        <dbReference type="ARBA" id="ARBA00022777"/>
    </source>
</evidence>